<accession>A0A1Y3BKM1</accession>
<reference evidence="2 3" key="1">
    <citation type="submission" date="2017-03" db="EMBL/GenBank/DDBJ databases">
        <title>Genome Survey of Euroglyphus maynei.</title>
        <authorList>
            <person name="Arlian L.G."/>
            <person name="Morgan M.S."/>
            <person name="Rider S.D."/>
        </authorList>
    </citation>
    <scope>NUCLEOTIDE SEQUENCE [LARGE SCALE GENOMIC DNA]</scope>
    <source>
        <strain evidence="2">Arlian Lab</strain>
        <tissue evidence="2">Whole body</tissue>
    </source>
</reference>
<organism evidence="2 3">
    <name type="scientific">Euroglyphus maynei</name>
    <name type="common">Mayne's house dust mite</name>
    <dbReference type="NCBI Taxonomy" id="6958"/>
    <lineage>
        <taxon>Eukaryota</taxon>
        <taxon>Metazoa</taxon>
        <taxon>Ecdysozoa</taxon>
        <taxon>Arthropoda</taxon>
        <taxon>Chelicerata</taxon>
        <taxon>Arachnida</taxon>
        <taxon>Acari</taxon>
        <taxon>Acariformes</taxon>
        <taxon>Sarcoptiformes</taxon>
        <taxon>Astigmata</taxon>
        <taxon>Psoroptidia</taxon>
        <taxon>Analgoidea</taxon>
        <taxon>Pyroglyphidae</taxon>
        <taxon>Pyroglyphinae</taxon>
        <taxon>Euroglyphus</taxon>
    </lineage>
</organism>
<evidence type="ECO:0000256" key="1">
    <source>
        <dbReference type="SAM" id="Phobius"/>
    </source>
</evidence>
<dbReference type="Proteomes" id="UP000194236">
    <property type="component" value="Unassembled WGS sequence"/>
</dbReference>
<feature type="transmembrane region" description="Helical" evidence="1">
    <location>
        <begin position="12"/>
        <end position="31"/>
    </location>
</feature>
<name>A0A1Y3BKM1_EURMA</name>
<evidence type="ECO:0000313" key="2">
    <source>
        <dbReference type="EMBL" id="OTF80353.1"/>
    </source>
</evidence>
<gene>
    <name evidence="2" type="ORF">BLA29_003532</name>
</gene>
<keyword evidence="1" id="KW-0472">Membrane</keyword>
<dbReference type="OrthoDB" id="10470138at2759"/>
<dbReference type="EMBL" id="MUJZ01018635">
    <property type="protein sequence ID" value="OTF80353.1"/>
    <property type="molecule type" value="Genomic_DNA"/>
</dbReference>
<keyword evidence="3" id="KW-1185">Reference proteome</keyword>
<keyword evidence="1" id="KW-0812">Transmembrane</keyword>
<protein>
    <recommendedName>
        <fullName evidence="4">Transmembrane protein</fullName>
    </recommendedName>
</protein>
<proteinExistence type="predicted"/>
<sequence length="134" mass="16000">MQLNYTKQKHWYINLSIIGLLTMFVATTFIYSRLANLPTVHQHCLRLIIGWQARTQQLITFQNNGRYNLNIRTVFILRDLIHQNLFIQTIANDYFGFTCNGLFQITKYKYVELLLLNIVLIILFYRKFCQNLGF</sequence>
<evidence type="ECO:0008006" key="4">
    <source>
        <dbReference type="Google" id="ProtNLM"/>
    </source>
</evidence>
<feature type="transmembrane region" description="Helical" evidence="1">
    <location>
        <begin position="110"/>
        <end position="128"/>
    </location>
</feature>
<evidence type="ECO:0000313" key="3">
    <source>
        <dbReference type="Proteomes" id="UP000194236"/>
    </source>
</evidence>
<comment type="caution">
    <text evidence="2">The sequence shown here is derived from an EMBL/GenBank/DDBJ whole genome shotgun (WGS) entry which is preliminary data.</text>
</comment>
<dbReference type="AlphaFoldDB" id="A0A1Y3BKM1"/>
<keyword evidence="1" id="KW-1133">Transmembrane helix</keyword>